<proteinExistence type="predicted"/>
<dbReference type="InterPro" id="IPR038717">
    <property type="entry name" value="Tc1-like_DDE_dom"/>
</dbReference>
<reference evidence="2 3" key="1">
    <citation type="submission" date="2016-12" db="EMBL/GenBank/DDBJ databases">
        <authorList>
            <person name="Song W.-J."/>
            <person name="Kurnit D.M."/>
        </authorList>
    </citation>
    <scope>NUCLEOTIDE SEQUENCE [LARGE SCALE GENOMIC DNA]</scope>
    <source>
        <strain evidence="2 3">DSM 43162</strain>
    </source>
</reference>
<dbReference type="Gene3D" id="3.30.420.10">
    <property type="entry name" value="Ribonuclease H-like superfamily/Ribonuclease H"/>
    <property type="match status" value="1"/>
</dbReference>
<evidence type="ECO:0000313" key="3">
    <source>
        <dbReference type="Proteomes" id="UP000184428"/>
    </source>
</evidence>
<name>A0A1M7UZW9_9ACTN</name>
<sequence>MSGQGALAIHVSTRQHVGRSVCSLSIATSAEVSGRFCDFDAALTWAPVGQTPTVTGTGARFALNMISAISAKGALRFSVLAETFTGAEFIAFLPRLLHDTQRTRSGPVFVIVDNHPVHRAKAVARFVDSTNGALRLFRLPAYSLQLNPDEWVWRNVKHDGVAPAVPKGPEQMRSVVTGRLRPAAASAAHRPKLLRRPGTWLHHRCHLKSTSARSHW</sequence>
<dbReference type="GO" id="GO:0003676">
    <property type="term" value="F:nucleic acid binding"/>
    <property type="evidence" value="ECO:0007669"/>
    <property type="project" value="InterPro"/>
</dbReference>
<organism evidence="2 3">
    <name type="scientific">Geodermatophilus obscurus</name>
    <dbReference type="NCBI Taxonomy" id="1861"/>
    <lineage>
        <taxon>Bacteria</taxon>
        <taxon>Bacillati</taxon>
        <taxon>Actinomycetota</taxon>
        <taxon>Actinomycetes</taxon>
        <taxon>Geodermatophilales</taxon>
        <taxon>Geodermatophilaceae</taxon>
        <taxon>Geodermatophilus</taxon>
    </lineage>
</organism>
<dbReference type="EMBL" id="FRDM01000047">
    <property type="protein sequence ID" value="SHN88518.1"/>
    <property type="molecule type" value="Genomic_DNA"/>
</dbReference>
<feature type="domain" description="Tc1-like transposase DDE" evidence="1">
    <location>
        <begin position="44"/>
        <end position="159"/>
    </location>
</feature>
<evidence type="ECO:0000313" key="2">
    <source>
        <dbReference type="EMBL" id="SHN88518.1"/>
    </source>
</evidence>
<protein>
    <submittedName>
        <fullName evidence="2">Transposase</fullName>
    </submittedName>
</protein>
<dbReference type="InterPro" id="IPR036397">
    <property type="entry name" value="RNaseH_sf"/>
</dbReference>
<accession>A0A1M7UZW9</accession>
<dbReference type="AlphaFoldDB" id="A0A1M7UZW9"/>
<dbReference type="Proteomes" id="UP000184428">
    <property type="component" value="Unassembled WGS sequence"/>
</dbReference>
<gene>
    <name evidence="2" type="ORF">SAMN05660350_04550</name>
</gene>
<dbReference type="Pfam" id="PF13358">
    <property type="entry name" value="DDE_3"/>
    <property type="match status" value="1"/>
</dbReference>
<evidence type="ECO:0000259" key="1">
    <source>
        <dbReference type="Pfam" id="PF13358"/>
    </source>
</evidence>